<dbReference type="Gene3D" id="3.40.50.300">
    <property type="entry name" value="P-loop containing nucleotide triphosphate hydrolases"/>
    <property type="match status" value="1"/>
</dbReference>
<dbReference type="HOGENOM" id="CLU_945967_0_0_5"/>
<evidence type="ECO:0008006" key="3">
    <source>
        <dbReference type="Google" id="ProtNLM"/>
    </source>
</evidence>
<proteinExistence type="predicted"/>
<dbReference type="InterPro" id="IPR027417">
    <property type="entry name" value="P-loop_NTPase"/>
</dbReference>
<reference evidence="1 2" key="2">
    <citation type="journal article" date="2012" name="J. Bacteriol.">
        <title>Complete genome sequences of six strains of the genus Methylobacterium.</title>
        <authorList>
            <person name="Marx C.J."/>
            <person name="Bringel F."/>
            <person name="Chistoserdova L."/>
            <person name="Moulin L."/>
            <person name="Farhan Ul Haque M."/>
            <person name="Fleischman D.E."/>
            <person name="Gruffaz C."/>
            <person name="Jourand P."/>
            <person name="Knief C."/>
            <person name="Lee M.C."/>
            <person name="Muller E.E."/>
            <person name="Nadalig T."/>
            <person name="Peyraud R."/>
            <person name="Roselli S."/>
            <person name="Russ L."/>
            <person name="Goodwin L.A."/>
            <person name="Ivanova N."/>
            <person name="Kyrpides N."/>
            <person name="Lajus A."/>
            <person name="Land M.L."/>
            <person name="Medigue C."/>
            <person name="Mikhailova N."/>
            <person name="Nolan M."/>
            <person name="Woyke T."/>
            <person name="Stolyar S."/>
            <person name="Vorholt J.A."/>
            <person name="Vuilleumier S."/>
        </authorList>
    </citation>
    <scope>NUCLEOTIDE SEQUENCE [LARGE SCALE GENOMIC DNA]</scope>
    <source>
        <strain evidence="2">CM4 / NCIMB 13688</strain>
    </source>
</reference>
<accession>B7KXQ4</accession>
<sequence length="294" mass="33983">MVLARHSIRLHLSFADVTTRRLEFRNNRGPALKKLPRGIQAMLIGNYTRNINKETRLYYVHVPKTGGTTINVLFRNIFGELRSLTHAESLLIAPATREVNAEVCREYNFVSAHLPCDFYNVHFKPFGYKAIVTLREPVEHFVSFVLWFARSTHKIVDANLNASRLGLREDPNAFFQSATMEQLEFCSGQQSKAVFGSDRARLPLDAQSRTSYLLAQYDTIILTEDINRLGDYIKLDDRKLSFSIPHENVQPDRPQSDIIITDKIRELLLEDLLVYDEVKKINQISNSYWQHLTR</sequence>
<dbReference type="KEGG" id="mch:Mchl_3842"/>
<organism evidence="1 2">
    <name type="scientific">Methylorubrum extorquens (strain CM4 / NCIMB 13688)</name>
    <name type="common">Methylobacterium extorquens</name>
    <dbReference type="NCBI Taxonomy" id="440085"/>
    <lineage>
        <taxon>Bacteria</taxon>
        <taxon>Pseudomonadati</taxon>
        <taxon>Pseudomonadota</taxon>
        <taxon>Alphaproteobacteria</taxon>
        <taxon>Hyphomicrobiales</taxon>
        <taxon>Methylobacteriaceae</taxon>
        <taxon>Methylorubrum</taxon>
    </lineage>
</organism>
<protein>
    <recommendedName>
        <fullName evidence="3">Sulfotransferase family protein</fullName>
    </recommendedName>
</protein>
<evidence type="ECO:0000313" key="1">
    <source>
        <dbReference type="EMBL" id="ACK84656.1"/>
    </source>
</evidence>
<evidence type="ECO:0000313" key="2">
    <source>
        <dbReference type="Proteomes" id="UP000002385"/>
    </source>
</evidence>
<dbReference type="SUPFAM" id="SSF52540">
    <property type="entry name" value="P-loop containing nucleoside triphosphate hydrolases"/>
    <property type="match status" value="1"/>
</dbReference>
<dbReference type="Proteomes" id="UP000002385">
    <property type="component" value="Chromosome"/>
</dbReference>
<dbReference type="AlphaFoldDB" id="B7KXQ4"/>
<gene>
    <name evidence="1" type="ordered locus">Mchl_3842</name>
</gene>
<dbReference type="EMBL" id="CP001298">
    <property type="protein sequence ID" value="ACK84656.1"/>
    <property type="molecule type" value="Genomic_DNA"/>
</dbReference>
<name>B7KXQ4_METC4</name>
<reference evidence="2" key="1">
    <citation type="submission" date="2008-12" db="EMBL/GenBank/DDBJ databases">
        <title>Complete sequence of chromosome of Methylobacterium chloromethanicum CM4.</title>
        <authorList>
            <consortium name="US DOE Joint Genome Institute"/>
            <person name="Lucas S."/>
            <person name="Copeland A."/>
            <person name="Lapidus A."/>
            <person name="Glavina del Rio T."/>
            <person name="Dalin E."/>
            <person name="Tice H."/>
            <person name="Bruce D."/>
            <person name="Goodwin L."/>
            <person name="Pitluck S."/>
            <person name="Chertkov O."/>
            <person name="Brettin T."/>
            <person name="Detter J.C."/>
            <person name="Han C."/>
            <person name="Larimer F."/>
            <person name="Land M."/>
            <person name="Hauser L."/>
            <person name="Kyrpides N."/>
            <person name="Mikhailova N."/>
            <person name="Marx C."/>
            <person name="Richardson P."/>
        </authorList>
    </citation>
    <scope>NUCLEOTIDE SEQUENCE [LARGE SCALE GENOMIC DNA]</scope>
    <source>
        <strain evidence="2">CM4 / NCIMB 13688</strain>
    </source>
</reference>